<feature type="transmembrane region" description="Helical" evidence="33">
    <location>
        <begin position="7"/>
        <end position="29"/>
    </location>
</feature>
<comment type="similarity">
    <text evidence="10">Belongs to the CD36 family.</text>
</comment>
<evidence type="ECO:0000256" key="21">
    <source>
        <dbReference type="ARBA" id="ARBA00023136"/>
    </source>
</evidence>
<evidence type="ECO:0000256" key="12">
    <source>
        <dbReference type="ARBA" id="ARBA00022448"/>
    </source>
</evidence>
<dbReference type="GO" id="GO:0150094">
    <property type="term" value="P:amyloid-beta clearance by cellular catabolic process"/>
    <property type="evidence" value="ECO:0007669"/>
    <property type="project" value="TreeGrafter"/>
</dbReference>
<feature type="disulfide bond" evidence="32">
    <location>
        <begin position="271"/>
        <end position="332"/>
    </location>
</feature>
<dbReference type="AlphaFoldDB" id="A0A6P7Z3M8"/>
<evidence type="ECO:0000256" key="19">
    <source>
        <dbReference type="ARBA" id="ARBA00023034"/>
    </source>
</evidence>
<evidence type="ECO:0000256" key="16">
    <source>
        <dbReference type="ARBA" id="ARBA00022843"/>
    </source>
</evidence>
<evidence type="ECO:0000256" key="9">
    <source>
        <dbReference type="ARBA" id="ARBA00004651"/>
    </source>
</evidence>
<keyword evidence="20" id="KW-0445">Lipid transport</keyword>
<evidence type="ECO:0000256" key="23">
    <source>
        <dbReference type="ARBA" id="ARBA00023157"/>
    </source>
</evidence>
<feature type="transmembrane region" description="Helical" evidence="33">
    <location>
        <begin position="439"/>
        <end position="464"/>
    </location>
</feature>
<evidence type="ECO:0000256" key="31">
    <source>
        <dbReference type="ARBA" id="ARBA00032780"/>
    </source>
</evidence>
<evidence type="ECO:0000256" key="30">
    <source>
        <dbReference type="ARBA" id="ARBA00032188"/>
    </source>
</evidence>
<evidence type="ECO:0000256" key="27">
    <source>
        <dbReference type="ARBA" id="ARBA00023949"/>
    </source>
</evidence>
<keyword evidence="34" id="KW-1185">Reference proteome</keyword>
<sequence>MGCTTQCVLIAGAVVGGLLAILGGILIPVGNIVIENKIKQETVIEEGTIAYESWVTTPSPVYRQFWLFHVINPQDVIDYGAKPELIQKGPYTYRVRYLSKENITKGENHTVSFLQPNSAVFQRDMSVGSEDDTVIALNLAVAAAPAILPPLIWPALNTLIKKTNSSLFQNRTVKELIWGYTDPLLTELNFKPLGTETGVFYPYNDTAEGVFTIFTGKDDISKTAIIKDYKGAENLTYWKGDCSKINGTDAASFPPFVDKNTNLALFNSEICRSFHTKFESEQNVKGIPVYRFVIPESAFASSVVNPDNWCFCTENIVSRNCTEGGLLDISACKNKKPVYVSLPHFLYVSENIRSRVTGLKPNEEEHRIYVDVEPNTGFTMRFAKRIQINLMFKPTDKIEVFSKLKDILVFPVLWLNETGTIDDGTAEKFKATVTTPMNILMVVEVVLLCLGIVSFLACSITLCIRSSRKSK</sequence>
<dbReference type="GO" id="GO:0044539">
    <property type="term" value="P:long-chain fatty acid import into cell"/>
    <property type="evidence" value="ECO:0007669"/>
    <property type="project" value="TreeGrafter"/>
</dbReference>
<comment type="catalytic activity">
    <reaction evidence="5">
        <text>butanoate(out) = butanoate(in)</text>
        <dbReference type="Rhea" id="RHEA:45248"/>
        <dbReference type="ChEBI" id="CHEBI:17968"/>
    </reaction>
    <physiologicalReaction direction="left-to-right" evidence="5">
        <dbReference type="Rhea" id="RHEA:45249"/>
    </physiologicalReaction>
</comment>
<accession>A0A6P7Z3M8</accession>
<comment type="catalytic activity">
    <reaction evidence="1">
        <text>(9Z,12Z)-octadecadienoate(out) = (9Z,12Z)-octadecadienoate(in)</text>
        <dbReference type="Rhea" id="RHEA:45264"/>
        <dbReference type="ChEBI" id="CHEBI:30245"/>
    </reaction>
    <physiologicalReaction direction="left-to-right" evidence="1">
        <dbReference type="Rhea" id="RHEA:45265"/>
    </physiologicalReaction>
</comment>
<keyword evidence="22" id="KW-0564">Palmitate</keyword>
<dbReference type="InParanoid" id="A0A6P7Z3M8"/>
<evidence type="ECO:0000256" key="13">
    <source>
        <dbReference type="ARBA" id="ARBA00022475"/>
    </source>
</evidence>
<dbReference type="GO" id="GO:0016324">
    <property type="term" value="C:apical plasma membrane"/>
    <property type="evidence" value="ECO:0007669"/>
    <property type="project" value="UniProtKB-SubCell"/>
</dbReference>
<dbReference type="Pfam" id="PF01130">
    <property type="entry name" value="CD36"/>
    <property type="match status" value="1"/>
</dbReference>
<evidence type="ECO:0000256" key="17">
    <source>
        <dbReference type="ARBA" id="ARBA00022889"/>
    </source>
</evidence>
<keyword evidence="15 33" id="KW-0812">Transmembrane</keyword>
<keyword evidence="21 33" id="KW-0472">Membrane</keyword>
<protein>
    <recommendedName>
        <fullName evidence="11">Platelet glycoprotein 4</fullName>
    </recommendedName>
    <alternativeName>
        <fullName evidence="31">Glycoprotein IIIb</fullName>
    </alternativeName>
    <alternativeName>
        <fullName evidence="29">PAS IV</fullName>
    </alternativeName>
    <alternativeName>
        <fullName evidence="30">PAS-4</fullName>
    </alternativeName>
    <alternativeName>
        <fullName evidence="28">Platelet glycoprotein IV</fullName>
    </alternativeName>
</protein>
<dbReference type="GeneID" id="115478637"/>
<dbReference type="PANTHER" id="PTHR11923">
    <property type="entry name" value="SCAVENGER RECEPTOR CLASS B TYPE-1 SR-B1"/>
    <property type="match status" value="1"/>
</dbReference>
<dbReference type="InterPro" id="IPR005428">
    <property type="entry name" value="CD36/SCARB1/SNMP1"/>
</dbReference>
<dbReference type="GO" id="GO:0005901">
    <property type="term" value="C:caveola"/>
    <property type="evidence" value="ECO:0007669"/>
    <property type="project" value="TreeGrafter"/>
</dbReference>
<evidence type="ECO:0000256" key="5">
    <source>
        <dbReference type="ARBA" id="ARBA00001892"/>
    </source>
</evidence>
<evidence type="ECO:0000256" key="15">
    <source>
        <dbReference type="ARBA" id="ARBA00022692"/>
    </source>
</evidence>
<keyword evidence="26" id="KW-0449">Lipoprotein</keyword>
<dbReference type="GO" id="GO:0009986">
    <property type="term" value="C:cell surface"/>
    <property type="evidence" value="ECO:0007669"/>
    <property type="project" value="TreeGrafter"/>
</dbReference>
<keyword evidence="19" id="KW-0333">Golgi apparatus</keyword>
<keyword evidence="23 32" id="KW-1015">Disulfide bond</keyword>
<dbReference type="PANTHER" id="PTHR11923:SF12">
    <property type="entry name" value="PLATELET GLYCOPROTEIN 4"/>
    <property type="match status" value="1"/>
</dbReference>
<dbReference type="GO" id="GO:0030169">
    <property type="term" value="F:low-density lipoprotein particle binding"/>
    <property type="evidence" value="ECO:0007669"/>
    <property type="project" value="TreeGrafter"/>
</dbReference>
<dbReference type="KEGG" id="muo:115478637"/>
<evidence type="ECO:0000256" key="6">
    <source>
        <dbReference type="ARBA" id="ARBA00004221"/>
    </source>
</evidence>
<comment type="subcellular location">
    <subcellularLocation>
        <location evidence="6">Apical cell membrane</location>
    </subcellularLocation>
    <subcellularLocation>
        <location evidence="9">Cell membrane</location>
        <topology evidence="9">Multi-pass membrane protein</topology>
    </subcellularLocation>
    <subcellularLocation>
        <location evidence="8">Golgi apparatus</location>
    </subcellularLocation>
    <subcellularLocation>
        <location evidence="7">Membrane raft</location>
    </subcellularLocation>
</comment>
<proteinExistence type="inferred from homology"/>
<evidence type="ECO:0000256" key="33">
    <source>
        <dbReference type="SAM" id="Phobius"/>
    </source>
</evidence>
<comment type="catalytic activity">
    <reaction evidence="2">
        <text>(9Z)-octadecenoate(out) = (9Z)-octadecenoate(in)</text>
        <dbReference type="Rhea" id="RHEA:33655"/>
        <dbReference type="ChEBI" id="CHEBI:30823"/>
    </reaction>
    <physiologicalReaction direction="left-to-right" evidence="2">
        <dbReference type="Rhea" id="RHEA:33656"/>
    </physiologicalReaction>
</comment>
<dbReference type="PRINTS" id="PR01609">
    <property type="entry name" value="CD36FAMILY"/>
</dbReference>
<comment type="catalytic activity">
    <reaction evidence="27">
        <text>tetracosanoate(out) = tetracosanoate(in)</text>
        <dbReference type="Rhea" id="RHEA:45260"/>
        <dbReference type="ChEBI" id="CHEBI:31014"/>
    </reaction>
    <physiologicalReaction direction="left-to-right" evidence="27">
        <dbReference type="Rhea" id="RHEA:45261"/>
    </physiologicalReaction>
</comment>
<feature type="disulfide bond" evidence="32">
    <location>
        <begin position="312"/>
        <end position="321"/>
    </location>
</feature>
<dbReference type="GO" id="GO:0005041">
    <property type="term" value="F:low-density lipoprotein particle receptor activity"/>
    <property type="evidence" value="ECO:0007669"/>
    <property type="project" value="TreeGrafter"/>
</dbReference>
<dbReference type="GO" id="GO:0006898">
    <property type="term" value="P:receptor-mediated endocytosis"/>
    <property type="evidence" value="ECO:0007669"/>
    <property type="project" value="TreeGrafter"/>
</dbReference>
<dbReference type="PRINTS" id="PR01610">
    <property type="entry name" value="CD36ANTIGEN"/>
</dbReference>
<dbReference type="RefSeq" id="XP_030071988.1">
    <property type="nucleotide sequence ID" value="XM_030216128.1"/>
</dbReference>
<evidence type="ECO:0000256" key="18">
    <source>
        <dbReference type="ARBA" id="ARBA00022989"/>
    </source>
</evidence>
<keyword evidence="13" id="KW-1003">Cell membrane</keyword>
<evidence type="ECO:0000256" key="7">
    <source>
        <dbReference type="ARBA" id="ARBA00004285"/>
    </source>
</evidence>
<evidence type="ECO:0000313" key="35">
    <source>
        <dbReference type="RefSeq" id="XP_030071988.1"/>
    </source>
</evidence>
<evidence type="ECO:0000313" key="34">
    <source>
        <dbReference type="Proteomes" id="UP000515156"/>
    </source>
</evidence>
<keyword evidence="17" id="KW-0130">Cell adhesion</keyword>
<evidence type="ECO:0000256" key="28">
    <source>
        <dbReference type="ARBA" id="ARBA00029966"/>
    </source>
</evidence>
<feature type="disulfide bond" evidence="32">
    <location>
        <begin position="242"/>
        <end position="310"/>
    </location>
</feature>
<organism evidence="34 35">
    <name type="scientific">Microcaecilia unicolor</name>
    <dbReference type="NCBI Taxonomy" id="1415580"/>
    <lineage>
        <taxon>Eukaryota</taxon>
        <taxon>Metazoa</taxon>
        <taxon>Chordata</taxon>
        <taxon>Craniata</taxon>
        <taxon>Vertebrata</taxon>
        <taxon>Euteleostomi</taxon>
        <taxon>Amphibia</taxon>
        <taxon>Gymnophiona</taxon>
        <taxon>Siphonopidae</taxon>
        <taxon>Microcaecilia</taxon>
    </lineage>
</organism>
<keyword evidence="14" id="KW-1017">Isopeptide bond</keyword>
<dbReference type="OrthoDB" id="195015at2759"/>
<keyword evidence="16" id="KW-0832">Ubl conjugation</keyword>
<evidence type="ECO:0000256" key="26">
    <source>
        <dbReference type="ARBA" id="ARBA00023288"/>
    </source>
</evidence>
<keyword evidence="18 33" id="KW-1133">Transmembrane helix</keyword>
<evidence type="ECO:0000256" key="32">
    <source>
        <dbReference type="PIRSR" id="PIRSR605428-52"/>
    </source>
</evidence>
<evidence type="ECO:0000256" key="8">
    <source>
        <dbReference type="ARBA" id="ARBA00004555"/>
    </source>
</evidence>
<evidence type="ECO:0000256" key="25">
    <source>
        <dbReference type="ARBA" id="ARBA00023180"/>
    </source>
</evidence>
<comment type="catalytic activity">
    <reaction evidence="3">
        <text>hexadecanoate(out) = hexadecanoate(in)</text>
        <dbReference type="Rhea" id="RHEA:45256"/>
        <dbReference type="ChEBI" id="CHEBI:7896"/>
    </reaction>
    <physiologicalReaction direction="left-to-right" evidence="3">
        <dbReference type="Rhea" id="RHEA:45257"/>
    </physiologicalReaction>
</comment>
<dbReference type="Proteomes" id="UP000515156">
    <property type="component" value="Chromosome 10"/>
</dbReference>
<evidence type="ECO:0000256" key="22">
    <source>
        <dbReference type="ARBA" id="ARBA00023139"/>
    </source>
</evidence>
<comment type="catalytic activity">
    <reaction evidence="4">
        <text>tetradecanoate(out) = tetradecanoate(in)</text>
        <dbReference type="Rhea" id="RHEA:45252"/>
        <dbReference type="ChEBI" id="CHEBI:30807"/>
    </reaction>
    <physiologicalReaction direction="left-to-right" evidence="4">
        <dbReference type="Rhea" id="RHEA:45253"/>
    </physiologicalReaction>
</comment>
<name>A0A6P7Z3M8_9AMPH</name>
<evidence type="ECO:0000256" key="3">
    <source>
        <dbReference type="ARBA" id="ARBA00000934"/>
    </source>
</evidence>
<dbReference type="FunCoup" id="A0A6P7Z3M8">
    <property type="interactions" value="618"/>
</dbReference>
<dbReference type="GO" id="GO:0034383">
    <property type="term" value="P:low-density lipoprotein particle clearance"/>
    <property type="evidence" value="ECO:0007669"/>
    <property type="project" value="TreeGrafter"/>
</dbReference>
<evidence type="ECO:0000256" key="10">
    <source>
        <dbReference type="ARBA" id="ARBA00010532"/>
    </source>
</evidence>
<evidence type="ECO:0000256" key="2">
    <source>
        <dbReference type="ARBA" id="ARBA00000626"/>
    </source>
</evidence>
<evidence type="ECO:0000256" key="29">
    <source>
        <dbReference type="ARBA" id="ARBA00031821"/>
    </source>
</evidence>
<evidence type="ECO:0000256" key="11">
    <source>
        <dbReference type="ARBA" id="ARBA00020772"/>
    </source>
</evidence>
<dbReference type="GO" id="GO:0042953">
    <property type="term" value="P:lipoprotein transport"/>
    <property type="evidence" value="ECO:0007669"/>
    <property type="project" value="TreeGrafter"/>
</dbReference>
<dbReference type="GO" id="GO:0019915">
    <property type="term" value="P:lipid storage"/>
    <property type="evidence" value="ECO:0007669"/>
    <property type="project" value="TreeGrafter"/>
</dbReference>
<evidence type="ECO:0000256" key="20">
    <source>
        <dbReference type="ARBA" id="ARBA00023055"/>
    </source>
</evidence>
<dbReference type="InterPro" id="IPR002159">
    <property type="entry name" value="CD36_fam"/>
</dbReference>
<dbReference type="GO" id="GO:0005794">
    <property type="term" value="C:Golgi apparatus"/>
    <property type="evidence" value="ECO:0007669"/>
    <property type="project" value="UniProtKB-SubCell"/>
</dbReference>
<keyword evidence="25" id="KW-0325">Glycoprotein</keyword>
<dbReference type="CTD" id="948"/>
<keyword evidence="24" id="KW-0675">Receptor</keyword>
<gene>
    <name evidence="35" type="primary">CD36</name>
</gene>
<keyword evidence="12" id="KW-0813">Transport</keyword>
<dbReference type="GO" id="GO:0007155">
    <property type="term" value="P:cell adhesion"/>
    <property type="evidence" value="ECO:0007669"/>
    <property type="project" value="UniProtKB-KW"/>
</dbReference>
<evidence type="ECO:0000256" key="1">
    <source>
        <dbReference type="ARBA" id="ARBA00000542"/>
    </source>
</evidence>
<evidence type="ECO:0000256" key="14">
    <source>
        <dbReference type="ARBA" id="ARBA00022499"/>
    </source>
</evidence>
<evidence type="ECO:0000256" key="4">
    <source>
        <dbReference type="ARBA" id="ARBA00000996"/>
    </source>
</evidence>
<evidence type="ECO:0000256" key="24">
    <source>
        <dbReference type="ARBA" id="ARBA00023170"/>
    </source>
</evidence>
<reference evidence="35" key="1">
    <citation type="submission" date="2025-08" db="UniProtKB">
        <authorList>
            <consortium name="RefSeq"/>
        </authorList>
    </citation>
    <scope>IDENTIFICATION</scope>
</reference>
<dbReference type="GO" id="GO:0005044">
    <property type="term" value="F:scavenger receptor activity"/>
    <property type="evidence" value="ECO:0007669"/>
    <property type="project" value="TreeGrafter"/>
</dbReference>